<protein>
    <submittedName>
        <fullName evidence="2">Uncharacterized protein</fullName>
    </submittedName>
</protein>
<organism evidence="1 2">
    <name type="scientific">Panagrolaimus sp. ES5</name>
    <dbReference type="NCBI Taxonomy" id="591445"/>
    <lineage>
        <taxon>Eukaryota</taxon>
        <taxon>Metazoa</taxon>
        <taxon>Ecdysozoa</taxon>
        <taxon>Nematoda</taxon>
        <taxon>Chromadorea</taxon>
        <taxon>Rhabditida</taxon>
        <taxon>Tylenchina</taxon>
        <taxon>Panagrolaimomorpha</taxon>
        <taxon>Panagrolaimoidea</taxon>
        <taxon>Panagrolaimidae</taxon>
        <taxon>Panagrolaimus</taxon>
    </lineage>
</organism>
<evidence type="ECO:0000313" key="2">
    <source>
        <dbReference type="WBParaSite" id="ES5_v2.g16891.t1"/>
    </source>
</evidence>
<evidence type="ECO:0000313" key="1">
    <source>
        <dbReference type="Proteomes" id="UP000887579"/>
    </source>
</evidence>
<dbReference type="Proteomes" id="UP000887579">
    <property type="component" value="Unplaced"/>
</dbReference>
<dbReference type="WBParaSite" id="ES5_v2.g16891.t1">
    <property type="protein sequence ID" value="ES5_v2.g16891.t1"/>
    <property type="gene ID" value="ES5_v2.g16891"/>
</dbReference>
<sequence>MPWWNEKFGVDLEEHDAKYFDVIKRRKIKATDFSILFQDIENSSASLRCTSLDFAVPTQCTKVEVTFKNNFEILHHFDVTKCICPFISFTFTRSLFKADLIKLKTIYDQLILKDLSKEIVIISNAAFKVSSTSTYCKIYKMPHISKFYQLDEFGTFEKNDREFLKFIKTYMDDEGVVNCISPVDGIPLEESVKTENEIYSYSVSVVKRFMDNTFSNM</sequence>
<accession>A0AC34FHT1</accession>
<reference evidence="2" key="1">
    <citation type="submission" date="2022-11" db="UniProtKB">
        <authorList>
            <consortium name="WormBaseParasite"/>
        </authorList>
    </citation>
    <scope>IDENTIFICATION</scope>
</reference>
<name>A0AC34FHT1_9BILA</name>
<proteinExistence type="predicted"/>